<feature type="region of interest" description="Disordered" evidence="6">
    <location>
        <begin position="212"/>
        <end position="255"/>
    </location>
</feature>
<sequence>MELAFTRLGFDPQLLDYSETHAVQQRLHAAVHDGTAPSTVLLLEHADVYTAGRRTEPQDRPKDGTPVLDVDRGGKITWHGRGQLVGYPILHLRDPSLVRDYVCVLEKMLISLLSEDFGIYGTQVEGRSGVWLIDGEGQRKIAAIGLRVHHSVTMHGFALNCSNDLAPFENIIPCGISDAGTTSISAELGRRVTPEDVADSVTARLQSVLPHLLRSTPPPTPQAAPHVSAGSAGSPDPRVSQRGCDISRTTEGVPQ</sequence>
<evidence type="ECO:0000256" key="1">
    <source>
        <dbReference type="ARBA" id="ARBA00004821"/>
    </source>
</evidence>
<comment type="subcellular location">
    <subcellularLocation>
        <location evidence="5">Cytoplasm</location>
    </subcellularLocation>
</comment>
<dbReference type="PANTHER" id="PTHR10993:SF7">
    <property type="entry name" value="LIPOYLTRANSFERASE 2, MITOCHONDRIAL-RELATED"/>
    <property type="match status" value="1"/>
</dbReference>
<dbReference type="NCBIfam" id="NF010925">
    <property type="entry name" value="PRK14345.1"/>
    <property type="match status" value="1"/>
</dbReference>
<feature type="site" description="Lowers pKa of active site Cys" evidence="5">
    <location>
        <position position="140"/>
    </location>
</feature>
<comment type="function">
    <text evidence="4 5">Catalyzes the transfer of endogenously produced octanoic acid from octanoyl-acyl-carrier-protein onto the lipoyl domains of lipoate-dependent enzymes. Lipoyl-ACP can also act as a substrate although octanoyl-ACP is likely to be the physiological substrate.</text>
</comment>
<feature type="binding site" evidence="5">
    <location>
        <begin position="72"/>
        <end position="79"/>
    </location>
    <ligand>
        <name>substrate</name>
    </ligand>
</feature>
<name>A0ABR9J3U2_9MICC</name>
<evidence type="ECO:0000256" key="5">
    <source>
        <dbReference type="HAMAP-Rule" id="MF_00013"/>
    </source>
</evidence>
<keyword evidence="5" id="KW-0963">Cytoplasm</keyword>
<evidence type="ECO:0000313" key="8">
    <source>
        <dbReference type="EMBL" id="MBE1513539.1"/>
    </source>
</evidence>
<comment type="similarity">
    <text evidence="5">Belongs to the LipB family.</text>
</comment>
<dbReference type="RefSeq" id="WP_192590413.1">
    <property type="nucleotide sequence ID" value="NZ_JADBEE010000001.1"/>
</dbReference>
<evidence type="ECO:0000259" key="7">
    <source>
        <dbReference type="PROSITE" id="PS51733"/>
    </source>
</evidence>
<dbReference type="HAMAP" id="MF_00013">
    <property type="entry name" value="LipB"/>
    <property type="match status" value="1"/>
</dbReference>
<comment type="caution">
    <text evidence="8">The sequence shown here is derived from an EMBL/GenBank/DDBJ whole genome shotgun (WGS) entry which is preliminary data.</text>
</comment>
<dbReference type="InterPro" id="IPR000544">
    <property type="entry name" value="Octanoyltransferase"/>
</dbReference>
<dbReference type="Proteomes" id="UP000636579">
    <property type="component" value="Unassembled WGS sequence"/>
</dbReference>
<dbReference type="CDD" id="cd16444">
    <property type="entry name" value="LipB"/>
    <property type="match status" value="1"/>
</dbReference>
<dbReference type="PROSITE" id="PS51733">
    <property type="entry name" value="BPL_LPL_CATALYTIC"/>
    <property type="match status" value="1"/>
</dbReference>
<evidence type="ECO:0000256" key="4">
    <source>
        <dbReference type="ARBA" id="ARBA00024732"/>
    </source>
</evidence>
<feature type="binding site" evidence="5">
    <location>
        <begin position="143"/>
        <end position="145"/>
    </location>
    <ligand>
        <name>substrate</name>
    </ligand>
</feature>
<accession>A0ABR9J3U2</accession>
<proteinExistence type="inferred from homology"/>
<reference evidence="8 9" key="1">
    <citation type="submission" date="2020-10" db="EMBL/GenBank/DDBJ databases">
        <title>Sequencing the genomes of 1000 actinobacteria strains.</title>
        <authorList>
            <person name="Klenk H.-P."/>
        </authorList>
    </citation>
    <scope>NUCLEOTIDE SEQUENCE [LARGE SCALE GENOMIC DNA]</scope>
    <source>
        <strain evidence="8 9">DSM 15474</strain>
    </source>
</reference>
<gene>
    <name evidence="5" type="primary">lipB</name>
    <name evidence="8" type="ORF">H4W26_000294</name>
</gene>
<dbReference type="NCBIfam" id="TIGR00214">
    <property type="entry name" value="lipB"/>
    <property type="match status" value="1"/>
</dbReference>
<dbReference type="Pfam" id="PF21948">
    <property type="entry name" value="LplA-B_cat"/>
    <property type="match status" value="1"/>
</dbReference>
<keyword evidence="9" id="KW-1185">Reference proteome</keyword>
<feature type="active site" description="Acyl-thioester intermediate" evidence="5">
    <location>
        <position position="174"/>
    </location>
</feature>
<organism evidence="8 9">
    <name type="scientific">Nesterenkonia halotolerans</name>
    <dbReference type="NCBI Taxonomy" id="225325"/>
    <lineage>
        <taxon>Bacteria</taxon>
        <taxon>Bacillati</taxon>
        <taxon>Actinomycetota</taxon>
        <taxon>Actinomycetes</taxon>
        <taxon>Micrococcales</taxon>
        <taxon>Micrococcaceae</taxon>
        <taxon>Nesterenkonia</taxon>
    </lineage>
</organism>
<evidence type="ECO:0000256" key="3">
    <source>
        <dbReference type="ARBA" id="ARBA00023315"/>
    </source>
</evidence>
<dbReference type="InterPro" id="IPR004143">
    <property type="entry name" value="BPL_LPL_catalytic"/>
</dbReference>
<dbReference type="PROSITE" id="PS01313">
    <property type="entry name" value="LIPB"/>
    <property type="match status" value="1"/>
</dbReference>
<comment type="miscellaneous">
    <text evidence="5">In the reaction, the free carboxyl group of octanoic acid is attached via an amide linkage to the epsilon-amino group of a specific lysine residue of lipoyl domains of lipoate-dependent enzymes.</text>
</comment>
<comment type="pathway">
    <text evidence="1 5">Protein modification; protein lipoylation via endogenous pathway; protein N(6)-(lipoyl)lysine from octanoyl-[acyl-carrier-protein]: step 1/2.</text>
</comment>
<dbReference type="EMBL" id="JADBEE010000001">
    <property type="protein sequence ID" value="MBE1513539.1"/>
    <property type="molecule type" value="Genomic_DNA"/>
</dbReference>
<dbReference type="InterPro" id="IPR020605">
    <property type="entry name" value="Octanoyltransferase_CS"/>
</dbReference>
<evidence type="ECO:0000313" key="9">
    <source>
        <dbReference type="Proteomes" id="UP000636579"/>
    </source>
</evidence>
<evidence type="ECO:0000256" key="2">
    <source>
        <dbReference type="ARBA" id="ARBA00022679"/>
    </source>
</evidence>
<dbReference type="GO" id="GO:0033819">
    <property type="term" value="F:lipoyl(octanoyl) transferase activity"/>
    <property type="evidence" value="ECO:0007669"/>
    <property type="project" value="UniProtKB-EC"/>
</dbReference>
<dbReference type="PANTHER" id="PTHR10993">
    <property type="entry name" value="OCTANOYLTRANSFERASE"/>
    <property type="match status" value="1"/>
</dbReference>
<comment type="catalytic activity">
    <reaction evidence="5">
        <text>octanoyl-[ACP] + L-lysyl-[protein] = N(6)-octanoyl-L-lysyl-[protein] + holo-[ACP] + H(+)</text>
        <dbReference type="Rhea" id="RHEA:17665"/>
        <dbReference type="Rhea" id="RHEA-COMP:9636"/>
        <dbReference type="Rhea" id="RHEA-COMP:9685"/>
        <dbReference type="Rhea" id="RHEA-COMP:9752"/>
        <dbReference type="Rhea" id="RHEA-COMP:9928"/>
        <dbReference type="ChEBI" id="CHEBI:15378"/>
        <dbReference type="ChEBI" id="CHEBI:29969"/>
        <dbReference type="ChEBI" id="CHEBI:64479"/>
        <dbReference type="ChEBI" id="CHEBI:78463"/>
        <dbReference type="ChEBI" id="CHEBI:78809"/>
        <dbReference type="EC" id="2.3.1.181"/>
    </reaction>
</comment>
<keyword evidence="3 5" id="KW-0012">Acyltransferase</keyword>
<keyword evidence="2 5" id="KW-0808">Transferase</keyword>
<evidence type="ECO:0000256" key="6">
    <source>
        <dbReference type="SAM" id="MobiDB-lite"/>
    </source>
</evidence>
<dbReference type="Gene3D" id="3.30.930.10">
    <property type="entry name" value="Bira Bifunctional Protein, Domain 2"/>
    <property type="match status" value="1"/>
</dbReference>
<protein>
    <recommendedName>
        <fullName evidence="5">Octanoyltransferase</fullName>
        <ecNumber evidence="5">2.3.1.181</ecNumber>
    </recommendedName>
    <alternativeName>
        <fullName evidence="5">Lipoate-protein ligase B</fullName>
    </alternativeName>
    <alternativeName>
        <fullName evidence="5">Lipoyl/octanoyl transferase</fullName>
    </alternativeName>
    <alternativeName>
        <fullName evidence="5">Octanoyl-[acyl-carrier-protein]-protein N-octanoyltransferase</fullName>
    </alternativeName>
</protein>
<feature type="domain" description="BPL/LPL catalytic" evidence="7">
    <location>
        <begin position="34"/>
        <end position="213"/>
    </location>
</feature>
<dbReference type="SUPFAM" id="SSF55681">
    <property type="entry name" value="Class II aaRS and biotin synthetases"/>
    <property type="match status" value="1"/>
</dbReference>
<dbReference type="InterPro" id="IPR045864">
    <property type="entry name" value="aa-tRNA-synth_II/BPL/LPL"/>
</dbReference>
<dbReference type="EC" id="2.3.1.181" evidence="5"/>
<feature type="binding site" evidence="5">
    <location>
        <begin position="156"/>
        <end position="158"/>
    </location>
    <ligand>
        <name>substrate</name>
    </ligand>
</feature>